<feature type="region of interest" description="Disordered" evidence="1">
    <location>
        <begin position="1"/>
        <end position="25"/>
    </location>
</feature>
<feature type="compositionally biased region" description="Basic and acidic residues" evidence="1">
    <location>
        <begin position="787"/>
        <end position="796"/>
    </location>
</feature>
<organism evidence="2 3">
    <name type="scientific">Aspergillus avenaceus</name>
    <dbReference type="NCBI Taxonomy" id="36643"/>
    <lineage>
        <taxon>Eukaryota</taxon>
        <taxon>Fungi</taxon>
        <taxon>Dikarya</taxon>
        <taxon>Ascomycota</taxon>
        <taxon>Pezizomycotina</taxon>
        <taxon>Eurotiomycetes</taxon>
        <taxon>Eurotiomycetidae</taxon>
        <taxon>Eurotiales</taxon>
        <taxon>Aspergillaceae</taxon>
        <taxon>Aspergillus</taxon>
        <taxon>Aspergillus subgen. Circumdati</taxon>
    </lineage>
</organism>
<accession>A0A5N6TTM0</accession>
<feature type="region of interest" description="Disordered" evidence="1">
    <location>
        <begin position="767"/>
        <end position="796"/>
    </location>
</feature>
<feature type="region of interest" description="Disordered" evidence="1">
    <location>
        <begin position="939"/>
        <end position="1027"/>
    </location>
</feature>
<dbReference type="Proteomes" id="UP000325780">
    <property type="component" value="Unassembled WGS sequence"/>
</dbReference>
<feature type="compositionally biased region" description="Polar residues" evidence="1">
    <location>
        <begin position="640"/>
        <end position="652"/>
    </location>
</feature>
<feature type="compositionally biased region" description="Polar residues" evidence="1">
    <location>
        <begin position="542"/>
        <end position="556"/>
    </location>
</feature>
<sequence length="1114" mass="124160">MDTAQQFFKRSSLHKAKSSEPVHMEKPSCAKTRDFFCSSIGATKPCLERKRDSRTSVQTQISTLNSESQEAHDSPSWALKWRQLMKRSSRTDAKRNVYTIDLTARFHTSCLTEGENLSCTSLDSSTELIVHTQKHIDMDWYRPKFKSALNVIKGPHIKIQKTKSTTAHFSRMRALQILNACICAIHLDELRNTRSPEYDMLKQPRNLRKLSSFLDLGEPEEQMGLVNIGRSTRNDRQSWSTVRWTAASMYNKRVSRAVLAALHPEAQKVPNTGVNIDEEDHGNSPWLLPYREWRALFYRNTNTEEAFQRQQTFTRPPTPFPDHLLPSHPESTSPDIHSWSPTDDIISTHSSSSSFVITTPHNAHSVHRISSPLRDPFADSREDLNTMEQVDKISPSSSPGFQSAEYNDNKDSIHDGIEEEESVHKLSTSEGCLEKESVSKDPKAHGIPVPPLSRIPRVLPGHKLGQKPAPAPHKEVRVTSRRHSSIPIPIRKPAVEGQRSELQPPSSETFSKGIRVLEEPFGPQHSHLAEQKSLLTADSPEPASTESIHTSPSPSVASDPEFEEMARQRPTNIYTGEYRSRPTLRIARSAERIIMGPDSPENTPSATQRPKQAIAHYLGPQKRDCKKEPIMAVAEDAPSTPGSHASDSSSVESIRGSLNERTRVALEGLQKRDFSGREIEALHRKSPNSPNISKLLTPSPKTEVPPVVPEIPARFDITPTKGRAIEPITPMKTTFYEPEDLPFTPGSVESDATIKPLLQHTPLRRAVSDSTMSEDPGQQPLSSITVRPDDAAQSEHKTTFDDILPHTPSQEQVFLSPAECRVSDSRGNRMLDSFRSIFKHKVALDKERSISGYIETPKSKPPSVVKSLKTPDNNKLGAVRTGIKAGARYTKLSDTWTKSSLTLRSSTKSPMRQFPSISAPMPLSSDHVFEDNMPSFARSTKATRIRAASSPRGQKSMTPQGLVHKLSPVSVSTGSPEIPARVSRTTQPQTVSLPKTTDQKKPAEVDRKDTPNAPEPRTISASGVKRSAQGISKEISACVDKLCTKARDGDTPVKREEYLRLALSLQQMLHDFKGLDKEVQETEAVTAKKRVERDLAEDVLFEAYAQIQCQIDEE</sequence>
<keyword evidence="3" id="KW-1185">Reference proteome</keyword>
<feature type="compositionally biased region" description="Polar residues" evidence="1">
    <location>
        <begin position="983"/>
        <end position="996"/>
    </location>
</feature>
<reference evidence="2 3" key="1">
    <citation type="submission" date="2019-04" db="EMBL/GenBank/DDBJ databases">
        <title>Friends and foes A comparative genomics study of 23 Aspergillus species from section Flavi.</title>
        <authorList>
            <consortium name="DOE Joint Genome Institute"/>
            <person name="Kjaerbolling I."/>
            <person name="Vesth T."/>
            <person name="Frisvad J.C."/>
            <person name="Nybo J.L."/>
            <person name="Theobald S."/>
            <person name="Kildgaard S."/>
            <person name="Isbrandt T."/>
            <person name="Kuo A."/>
            <person name="Sato A."/>
            <person name="Lyhne E.K."/>
            <person name="Kogle M.E."/>
            <person name="Wiebenga A."/>
            <person name="Kun R.S."/>
            <person name="Lubbers R.J."/>
            <person name="Makela M.R."/>
            <person name="Barry K."/>
            <person name="Chovatia M."/>
            <person name="Clum A."/>
            <person name="Daum C."/>
            <person name="Haridas S."/>
            <person name="He G."/>
            <person name="LaButti K."/>
            <person name="Lipzen A."/>
            <person name="Mondo S."/>
            <person name="Riley R."/>
            <person name="Salamov A."/>
            <person name="Simmons B.A."/>
            <person name="Magnuson J.K."/>
            <person name="Henrissat B."/>
            <person name="Mortensen U.H."/>
            <person name="Larsen T.O."/>
            <person name="Devries R.P."/>
            <person name="Grigoriev I.V."/>
            <person name="Machida M."/>
            <person name="Baker S.E."/>
            <person name="Andersen M.R."/>
        </authorList>
    </citation>
    <scope>NUCLEOTIDE SEQUENCE [LARGE SCALE GENOMIC DNA]</scope>
    <source>
        <strain evidence="2 3">IBT 18842</strain>
    </source>
</reference>
<evidence type="ECO:0000256" key="1">
    <source>
        <dbReference type="SAM" id="MobiDB-lite"/>
    </source>
</evidence>
<feature type="region of interest" description="Disordered" evidence="1">
    <location>
        <begin position="423"/>
        <end position="580"/>
    </location>
</feature>
<evidence type="ECO:0000313" key="2">
    <source>
        <dbReference type="EMBL" id="KAE8149421.1"/>
    </source>
</evidence>
<evidence type="ECO:0000313" key="3">
    <source>
        <dbReference type="Proteomes" id="UP000325780"/>
    </source>
</evidence>
<gene>
    <name evidence="2" type="ORF">BDV25DRAFT_140802</name>
</gene>
<feature type="compositionally biased region" description="Basic and acidic residues" evidence="1">
    <location>
        <begin position="432"/>
        <end position="444"/>
    </location>
</feature>
<dbReference type="AlphaFoldDB" id="A0A5N6TTM0"/>
<dbReference type="EMBL" id="ML742123">
    <property type="protein sequence ID" value="KAE8149421.1"/>
    <property type="molecule type" value="Genomic_DNA"/>
</dbReference>
<proteinExistence type="predicted"/>
<name>A0A5N6TTM0_ASPAV</name>
<protein>
    <submittedName>
        <fullName evidence="2">Uncharacterized protein</fullName>
    </submittedName>
</protein>
<feature type="region of interest" description="Disordered" evidence="1">
    <location>
        <begin position="853"/>
        <end position="872"/>
    </location>
</feature>
<dbReference type="OrthoDB" id="4479550at2759"/>
<feature type="compositionally biased region" description="Polar residues" evidence="1">
    <location>
        <begin position="687"/>
        <end position="700"/>
    </location>
</feature>
<feature type="region of interest" description="Disordered" evidence="1">
    <location>
        <begin position="681"/>
        <end position="723"/>
    </location>
</feature>
<feature type="region of interest" description="Disordered" evidence="1">
    <location>
        <begin position="633"/>
        <end position="659"/>
    </location>
</feature>
<feature type="compositionally biased region" description="Polar residues" evidence="1">
    <location>
        <begin position="500"/>
        <end position="510"/>
    </location>
</feature>
<feature type="compositionally biased region" description="Basic and acidic residues" evidence="1">
    <location>
        <begin position="997"/>
        <end position="1010"/>
    </location>
</feature>